<keyword evidence="2" id="KW-1185">Reference proteome</keyword>
<dbReference type="Proteomes" id="UP000607645">
    <property type="component" value="Unassembled WGS sequence"/>
</dbReference>
<dbReference type="RefSeq" id="WP_155147365.1">
    <property type="nucleotide sequence ID" value="NZ_JACOPQ010000006.1"/>
</dbReference>
<proteinExistence type="predicted"/>
<sequence length="61" mass="7045">MRPLNLNLELIVRECACKAPPLGRDEKAALRRADEAERAFRVSKGYEKDTLWNRIKACMRA</sequence>
<gene>
    <name evidence="1" type="ORF">H8S62_09605</name>
</gene>
<reference evidence="1" key="1">
    <citation type="submission" date="2020-08" db="EMBL/GenBank/DDBJ databases">
        <title>Genome public.</title>
        <authorList>
            <person name="Liu C."/>
            <person name="Sun Q."/>
        </authorList>
    </citation>
    <scope>NUCLEOTIDE SEQUENCE</scope>
    <source>
        <strain evidence="1">NSJ-52</strain>
    </source>
</reference>
<protein>
    <submittedName>
        <fullName evidence="1">Uncharacterized protein</fullName>
    </submittedName>
</protein>
<dbReference type="EMBL" id="JACOPQ010000006">
    <property type="protein sequence ID" value="MBC5737264.1"/>
    <property type="molecule type" value="Genomic_DNA"/>
</dbReference>
<evidence type="ECO:0000313" key="2">
    <source>
        <dbReference type="Proteomes" id="UP000607645"/>
    </source>
</evidence>
<organism evidence="1 2">
    <name type="scientific">Lawsonibacter faecis</name>
    <dbReference type="NCBI Taxonomy" id="2763052"/>
    <lineage>
        <taxon>Bacteria</taxon>
        <taxon>Bacillati</taxon>
        <taxon>Bacillota</taxon>
        <taxon>Clostridia</taxon>
        <taxon>Eubacteriales</taxon>
        <taxon>Oscillospiraceae</taxon>
        <taxon>Lawsonibacter</taxon>
    </lineage>
</organism>
<name>A0A8J6JLW5_9FIRM</name>
<accession>A0A8J6JLW5</accession>
<evidence type="ECO:0000313" key="1">
    <source>
        <dbReference type="EMBL" id="MBC5737264.1"/>
    </source>
</evidence>
<dbReference type="AlphaFoldDB" id="A0A8J6JLW5"/>
<comment type="caution">
    <text evidence="1">The sequence shown here is derived from an EMBL/GenBank/DDBJ whole genome shotgun (WGS) entry which is preliminary data.</text>
</comment>